<dbReference type="SUPFAM" id="SSF52172">
    <property type="entry name" value="CheY-like"/>
    <property type="match status" value="1"/>
</dbReference>
<feature type="signal peptide" evidence="16">
    <location>
        <begin position="1"/>
        <end position="19"/>
    </location>
</feature>
<keyword evidence="8" id="KW-0812">Transmembrane</keyword>
<keyword evidence="4" id="KW-1003">Cell membrane</keyword>
<dbReference type="SMART" id="SM00448">
    <property type="entry name" value="REC"/>
    <property type="match status" value="1"/>
</dbReference>
<dbReference type="Gene3D" id="1.20.120.160">
    <property type="entry name" value="HPT domain"/>
    <property type="match status" value="1"/>
</dbReference>
<dbReference type="Gene3D" id="3.40.50.2300">
    <property type="match status" value="1"/>
</dbReference>
<name>A0ABY8IDE7_9BURK</name>
<keyword evidence="9" id="KW-0418">Kinase</keyword>
<evidence type="ECO:0000313" key="21">
    <source>
        <dbReference type="Proteomes" id="UP001219584"/>
    </source>
</evidence>
<dbReference type="Pfam" id="PF00072">
    <property type="entry name" value="Response_reg"/>
    <property type="match status" value="1"/>
</dbReference>
<keyword evidence="21" id="KW-1185">Reference proteome</keyword>
<keyword evidence="6 15" id="KW-0597">Phosphoprotein</keyword>
<dbReference type="PROSITE" id="PS50109">
    <property type="entry name" value="HIS_KIN"/>
    <property type="match status" value="1"/>
</dbReference>
<dbReference type="SMART" id="SM00062">
    <property type="entry name" value="PBPb"/>
    <property type="match status" value="1"/>
</dbReference>
<dbReference type="InterPro" id="IPR005467">
    <property type="entry name" value="His_kinase_dom"/>
</dbReference>
<dbReference type="SUPFAM" id="SSF47226">
    <property type="entry name" value="Histidine-containing phosphotransfer domain, HPT domain"/>
    <property type="match status" value="1"/>
</dbReference>
<evidence type="ECO:0000256" key="3">
    <source>
        <dbReference type="ARBA" id="ARBA00012438"/>
    </source>
</evidence>
<evidence type="ECO:0000256" key="1">
    <source>
        <dbReference type="ARBA" id="ARBA00000085"/>
    </source>
</evidence>
<evidence type="ECO:0000256" key="6">
    <source>
        <dbReference type="ARBA" id="ARBA00022553"/>
    </source>
</evidence>
<evidence type="ECO:0000256" key="7">
    <source>
        <dbReference type="ARBA" id="ARBA00022679"/>
    </source>
</evidence>
<dbReference type="PANTHER" id="PTHR43047">
    <property type="entry name" value="TWO-COMPONENT HISTIDINE PROTEIN KINASE"/>
    <property type="match status" value="1"/>
</dbReference>
<comment type="catalytic activity">
    <reaction evidence="1">
        <text>ATP + protein L-histidine = ADP + protein N-phospho-L-histidine.</text>
        <dbReference type="EC" id="2.7.13.3"/>
    </reaction>
</comment>
<dbReference type="InterPro" id="IPR003661">
    <property type="entry name" value="HisK_dim/P_dom"/>
</dbReference>
<dbReference type="PANTHER" id="PTHR43047:SF64">
    <property type="entry name" value="HISTIDINE KINASE CONTAINING CHEY-HOMOLOGOUS RECEIVER DOMAIN AND PAS DOMAIN-RELATED"/>
    <property type="match status" value="1"/>
</dbReference>
<dbReference type="InterPro" id="IPR008207">
    <property type="entry name" value="Sig_transdc_His_kin_Hpt_dom"/>
</dbReference>
<keyword evidence="10 20" id="KW-0547">Nucleotide-binding</keyword>
<dbReference type="SUPFAM" id="SSF53850">
    <property type="entry name" value="Periplasmic binding protein-like II"/>
    <property type="match status" value="1"/>
</dbReference>
<feature type="domain" description="Response regulatory" evidence="18">
    <location>
        <begin position="568"/>
        <end position="687"/>
    </location>
</feature>
<dbReference type="Gene3D" id="3.40.190.10">
    <property type="entry name" value="Periplasmic binding protein-like II"/>
    <property type="match status" value="2"/>
</dbReference>
<dbReference type="InterPro" id="IPR004358">
    <property type="entry name" value="Sig_transdc_His_kin-like_C"/>
</dbReference>
<keyword evidence="7" id="KW-0808">Transferase</keyword>
<feature type="chain" id="PRO_5046998692" description="histidine kinase" evidence="16">
    <location>
        <begin position="20"/>
        <end position="790"/>
    </location>
</feature>
<dbReference type="CDD" id="cd00082">
    <property type="entry name" value="HisKA"/>
    <property type="match status" value="1"/>
</dbReference>
<evidence type="ECO:0000256" key="13">
    <source>
        <dbReference type="ARBA" id="ARBA00023136"/>
    </source>
</evidence>
<dbReference type="SUPFAM" id="SSF55874">
    <property type="entry name" value="ATPase domain of HSP90 chaperone/DNA topoisomerase II/histidine kinase"/>
    <property type="match status" value="1"/>
</dbReference>
<evidence type="ECO:0000256" key="14">
    <source>
        <dbReference type="PROSITE-ProRule" id="PRU00110"/>
    </source>
</evidence>
<dbReference type="Gene3D" id="1.10.287.130">
    <property type="match status" value="1"/>
</dbReference>
<dbReference type="Proteomes" id="UP001219584">
    <property type="component" value="Chromosome"/>
</dbReference>
<dbReference type="CDD" id="cd17546">
    <property type="entry name" value="REC_hyHK_CKI1_RcsC-like"/>
    <property type="match status" value="1"/>
</dbReference>
<keyword evidence="13" id="KW-0472">Membrane</keyword>
<dbReference type="PROSITE" id="PS50894">
    <property type="entry name" value="HPT"/>
    <property type="match status" value="1"/>
</dbReference>
<feature type="modified residue" description="Phosphohistidine" evidence="14">
    <location>
        <position position="737"/>
    </location>
</feature>
<feature type="domain" description="Histidine kinase" evidence="17">
    <location>
        <begin position="322"/>
        <end position="541"/>
    </location>
</feature>
<keyword evidence="11" id="KW-1133">Transmembrane helix</keyword>
<dbReference type="Pfam" id="PF00512">
    <property type="entry name" value="HisKA"/>
    <property type="match status" value="1"/>
</dbReference>
<keyword evidence="5" id="KW-0997">Cell inner membrane</keyword>
<evidence type="ECO:0000259" key="17">
    <source>
        <dbReference type="PROSITE" id="PS50109"/>
    </source>
</evidence>
<keyword evidence="12" id="KW-0902">Two-component regulatory system</keyword>
<protein>
    <recommendedName>
        <fullName evidence="3">histidine kinase</fullName>
        <ecNumber evidence="3">2.7.13.3</ecNumber>
    </recommendedName>
</protein>
<evidence type="ECO:0000256" key="4">
    <source>
        <dbReference type="ARBA" id="ARBA00022475"/>
    </source>
</evidence>
<dbReference type="EMBL" id="CP121464">
    <property type="protein sequence ID" value="WFR82268.1"/>
    <property type="molecule type" value="Genomic_DNA"/>
</dbReference>
<dbReference type="InterPro" id="IPR003594">
    <property type="entry name" value="HATPase_dom"/>
</dbReference>
<keyword evidence="16" id="KW-0732">Signal</keyword>
<dbReference type="Pfam" id="PF01627">
    <property type="entry name" value="Hpt"/>
    <property type="match status" value="1"/>
</dbReference>
<dbReference type="PROSITE" id="PS50110">
    <property type="entry name" value="RESPONSE_REGULATORY"/>
    <property type="match status" value="1"/>
</dbReference>
<dbReference type="SMART" id="SM00387">
    <property type="entry name" value="HATPase_c"/>
    <property type="match status" value="1"/>
</dbReference>
<evidence type="ECO:0000256" key="9">
    <source>
        <dbReference type="ARBA" id="ARBA00022777"/>
    </source>
</evidence>
<reference evidence="20 21" key="1">
    <citation type="submission" date="2023-04" db="EMBL/GenBank/DDBJ databases">
        <title>Nanopore sequencing of Janthinobacterium from water.</title>
        <authorList>
            <person name="Ciuchcinski K."/>
            <person name="Rokowska A."/>
            <person name="Dziewit L."/>
        </authorList>
    </citation>
    <scope>NUCLEOTIDE SEQUENCE [LARGE SCALE GENOMIC DNA]</scope>
    <source>
        <strain evidence="20 21">DEMB2</strain>
    </source>
</reference>
<evidence type="ECO:0000256" key="12">
    <source>
        <dbReference type="ARBA" id="ARBA00023012"/>
    </source>
</evidence>
<dbReference type="RefSeq" id="WP_278318763.1">
    <property type="nucleotide sequence ID" value="NZ_CP121464.1"/>
</dbReference>
<dbReference type="CDD" id="cd16922">
    <property type="entry name" value="HATPase_EvgS-ArcB-TorS-like"/>
    <property type="match status" value="1"/>
</dbReference>
<feature type="domain" description="HPt" evidence="19">
    <location>
        <begin position="698"/>
        <end position="790"/>
    </location>
</feature>
<evidence type="ECO:0000259" key="19">
    <source>
        <dbReference type="PROSITE" id="PS50894"/>
    </source>
</evidence>
<feature type="modified residue" description="4-aspartylphosphate" evidence="15">
    <location>
        <position position="617"/>
    </location>
</feature>
<evidence type="ECO:0000256" key="15">
    <source>
        <dbReference type="PROSITE-ProRule" id="PRU00169"/>
    </source>
</evidence>
<dbReference type="InterPro" id="IPR001638">
    <property type="entry name" value="Solute-binding_3/MltF_N"/>
</dbReference>
<dbReference type="SMART" id="SM00388">
    <property type="entry name" value="HisKA"/>
    <property type="match status" value="1"/>
</dbReference>
<dbReference type="InterPro" id="IPR011006">
    <property type="entry name" value="CheY-like_superfamily"/>
</dbReference>
<evidence type="ECO:0000256" key="5">
    <source>
        <dbReference type="ARBA" id="ARBA00022519"/>
    </source>
</evidence>
<sequence>MRRWRAGIAAFLLAVCCMAAQGQERAHALNAAEQAWVRAHPVLKLGLLQNRPPFEIVQRGATGVGIAADYIKVIQRHSGLDFDIVTLADTDNGLAALREGRVDCLPAVRSIGTPEQVPGISYSLPYLSTTAIAATREQGEPGADGIAFDGKTVALPAAEAGLFGPFLRERHDGMRIVVSPTMRQALALLSKGGADVAIGSKAQLLPGLMREEGADLHFTELPVAMTSDVRMALRDSDPLLVSIVNKSLAAMTPAQIRLVRQDWLGAPGDDHSGMLFSADHFGEHVGLAVALLLILAGLAYQAYSAHRRALRNERRAAMFLAVMSHEIRSPMNAVLAAVELLRSTPMNAEQRHFVDLASNGGNILLRLLDDVLDVSKLEAGQLTLSLDAVDVAALANDVAALQQLRAREKGITLDVVLPVAVPLLMLDEARLLQVLHNLVSNAIKFTASGGVEIQIAMLDDGQGQARLEIAVADTGIGIAAAMQATLFRPYVQVEGTYKRSGGTGLGLVICRELVTLMQGTITIDSEMGRGTRMLISLPAQIASGAAPAIDAVVAGPAPVGGAAAQRLSILVVEDVAANQAVLRAQLASLGCDADIAENGARALACFQLREYDLVLMDCDLPDIDGYSLTAEWRRREADLEQARCPVIAISASTGEDHAERCFEAGMDGILSKPIRLAKLQDIVELWCDVALALHAPPMETLAVFDMPQVRAAFANDMGELLQAMVMHEPDGAVRAAHRLHGAALAMQWTEMAQPAGQLESLLRSEAAHADARCGQLLQDVVAAWRSRGQH</sequence>
<dbReference type="EC" id="2.7.13.3" evidence="3"/>
<proteinExistence type="predicted"/>
<dbReference type="InterPro" id="IPR036890">
    <property type="entry name" value="HATPase_C_sf"/>
</dbReference>
<dbReference type="InterPro" id="IPR001789">
    <property type="entry name" value="Sig_transdc_resp-reg_receiver"/>
</dbReference>
<dbReference type="Pfam" id="PF02518">
    <property type="entry name" value="HATPase_c"/>
    <property type="match status" value="1"/>
</dbReference>
<accession>A0ABY8IDE7</accession>
<dbReference type="InterPro" id="IPR036097">
    <property type="entry name" value="HisK_dim/P_sf"/>
</dbReference>
<evidence type="ECO:0000256" key="16">
    <source>
        <dbReference type="SAM" id="SignalP"/>
    </source>
</evidence>
<keyword evidence="10 20" id="KW-0067">ATP-binding</keyword>
<dbReference type="CDD" id="cd01007">
    <property type="entry name" value="PBP2_BvgS_HisK_like"/>
    <property type="match status" value="1"/>
</dbReference>
<dbReference type="SUPFAM" id="SSF47384">
    <property type="entry name" value="Homodimeric domain of signal transducing histidine kinase"/>
    <property type="match status" value="1"/>
</dbReference>
<dbReference type="PRINTS" id="PR00344">
    <property type="entry name" value="BCTRLSENSOR"/>
</dbReference>
<dbReference type="InterPro" id="IPR036641">
    <property type="entry name" value="HPT_dom_sf"/>
</dbReference>
<comment type="subcellular location">
    <subcellularLocation>
        <location evidence="2">Cell inner membrane</location>
        <topology evidence="2">Multi-pass membrane protein</topology>
    </subcellularLocation>
</comment>
<evidence type="ECO:0000256" key="11">
    <source>
        <dbReference type="ARBA" id="ARBA00022989"/>
    </source>
</evidence>
<evidence type="ECO:0000259" key="18">
    <source>
        <dbReference type="PROSITE" id="PS50110"/>
    </source>
</evidence>
<evidence type="ECO:0000256" key="10">
    <source>
        <dbReference type="ARBA" id="ARBA00022840"/>
    </source>
</evidence>
<dbReference type="Pfam" id="PF00497">
    <property type="entry name" value="SBP_bac_3"/>
    <property type="match status" value="1"/>
</dbReference>
<evidence type="ECO:0000256" key="8">
    <source>
        <dbReference type="ARBA" id="ARBA00022692"/>
    </source>
</evidence>
<evidence type="ECO:0000256" key="2">
    <source>
        <dbReference type="ARBA" id="ARBA00004429"/>
    </source>
</evidence>
<gene>
    <name evidence="20" type="ORF">P9875_14320</name>
</gene>
<dbReference type="Gene3D" id="3.30.565.10">
    <property type="entry name" value="Histidine kinase-like ATPase, C-terminal domain"/>
    <property type="match status" value="1"/>
</dbReference>
<dbReference type="GO" id="GO:0005524">
    <property type="term" value="F:ATP binding"/>
    <property type="evidence" value="ECO:0007669"/>
    <property type="project" value="UniProtKB-KW"/>
</dbReference>
<evidence type="ECO:0000313" key="20">
    <source>
        <dbReference type="EMBL" id="WFR82268.1"/>
    </source>
</evidence>
<organism evidence="20 21">
    <name type="scientific">Janthinobacterium rivuli</name>
    <dbReference type="NCBI Taxonomy" id="2751478"/>
    <lineage>
        <taxon>Bacteria</taxon>
        <taxon>Pseudomonadati</taxon>
        <taxon>Pseudomonadota</taxon>
        <taxon>Betaproteobacteria</taxon>
        <taxon>Burkholderiales</taxon>
        <taxon>Oxalobacteraceae</taxon>
        <taxon>Janthinobacterium</taxon>
    </lineage>
</organism>